<name>A0A4P9WCA5_9FUNG</name>
<keyword evidence="3" id="KW-1185">Reference proteome</keyword>
<feature type="chain" id="PRO_5020193196" evidence="1">
    <location>
        <begin position="23"/>
        <end position="375"/>
    </location>
</feature>
<dbReference type="Proteomes" id="UP000269721">
    <property type="component" value="Unassembled WGS sequence"/>
</dbReference>
<reference evidence="3" key="1">
    <citation type="journal article" date="2018" name="Nat. Microbiol.">
        <title>Leveraging single-cell genomics to expand the fungal tree of life.</title>
        <authorList>
            <person name="Ahrendt S.R."/>
            <person name="Quandt C.A."/>
            <person name="Ciobanu D."/>
            <person name="Clum A."/>
            <person name="Salamov A."/>
            <person name="Andreopoulos B."/>
            <person name="Cheng J.F."/>
            <person name="Woyke T."/>
            <person name="Pelin A."/>
            <person name="Henrissat B."/>
            <person name="Reynolds N.K."/>
            <person name="Benny G.L."/>
            <person name="Smith M.E."/>
            <person name="James T.Y."/>
            <person name="Grigoriev I.V."/>
        </authorList>
    </citation>
    <scope>NUCLEOTIDE SEQUENCE [LARGE SCALE GENOMIC DNA]</scope>
</reference>
<evidence type="ECO:0000313" key="3">
    <source>
        <dbReference type="Proteomes" id="UP000269721"/>
    </source>
</evidence>
<organism evidence="2 3">
    <name type="scientific">Blyttiomyces helicus</name>
    <dbReference type="NCBI Taxonomy" id="388810"/>
    <lineage>
        <taxon>Eukaryota</taxon>
        <taxon>Fungi</taxon>
        <taxon>Fungi incertae sedis</taxon>
        <taxon>Chytridiomycota</taxon>
        <taxon>Chytridiomycota incertae sedis</taxon>
        <taxon>Chytridiomycetes</taxon>
        <taxon>Chytridiomycetes incertae sedis</taxon>
        <taxon>Blyttiomyces</taxon>
    </lineage>
</organism>
<gene>
    <name evidence="2" type="ORF">BDK51DRAFT_33685</name>
</gene>
<sequence>MVAILKYFPLCFLIFWAGSAYGLEDPRTTAIKAELVAFCNVVCDECGDISGAFVSTILAAAAKNDPCGRVEEAQALLDKFLTANGVVPLAQAMSHAPINVIPPAQLPGIDAPCATTLILPYKKQRHVNIANIWHQQREYSSQVTVIGGGGIGHSCDGCGSSCSLGPFMFYSNKGAGFDEVQARAGDSLNAVSFRNNNGKTMTALAGDNGSDVTTSALFTCPPGQLLTGWNAQQGCHINTTSFQCGTPAVPPLCEYSPQIEPEQNTGADCDNELNSYIGALDENAIIDAENQYNKCLYNQQLQTYQARLPFFTQNGALSGWQSNAPSLPVQIPTNPIGNTTLNCCNQSVNVDLQPNINYDAKHNTIINSKLIVRNY</sequence>
<evidence type="ECO:0000313" key="2">
    <source>
        <dbReference type="EMBL" id="RKO87976.1"/>
    </source>
</evidence>
<protein>
    <submittedName>
        <fullName evidence="2">Uncharacterized protein</fullName>
    </submittedName>
</protein>
<dbReference type="EMBL" id="KZ997029">
    <property type="protein sequence ID" value="RKO87976.1"/>
    <property type="molecule type" value="Genomic_DNA"/>
</dbReference>
<accession>A0A4P9WCA5</accession>
<dbReference type="AlphaFoldDB" id="A0A4P9WCA5"/>
<evidence type="ECO:0000256" key="1">
    <source>
        <dbReference type="SAM" id="SignalP"/>
    </source>
</evidence>
<proteinExistence type="predicted"/>
<feature type="signal peptide" evidence="1">
    <location>
        <begin position="1"/>
        <end position="22"/>
    </location>
</feature>
<keyword evidence="1" id="KW-0732">Signal</keyword>